<feature type="region of interest" description="Disordered" evidence="5">
    <location>
        <begin position="1"/>
        <end position="21"/>
    </location>
</feature>
<evidence type="ECO:0000313" key="7">
    <source>
        <dbReference type="Proteomes" id="UP000234681"/>
    </source>
</evidence>
<proteinExistence type="predicted"/>
<evidence type="ECO:0000256" key="1">
    <source>
        <dbReference type="ARBA" id="ARBA00004141"/>
    </source>
</evidence>
<keyword evidence="4" id="KW-0472">Membrane</keyword>
<dbReference type="EMBL" id="CH474012">
    <property type="protein sequence ID" value="EDL89749.1"/>
    <property type="molecule type" value="Genomic_DNA"/>
</dbReference>
<dbReference type="GO" id="GO:0016020">
    <property type="term" value="C:membrane"/>
    <property type="evidence" value="ECO:0007669"/>
    <property type="project" value="UniProtKB-SubCell"/>
</dbReference>
<protein>
    <submittedName>
        <fullName evidence="6">Uncharacterized protein RGD1306702</fullName>
    </submittedName>
</protein>
<keyword evidence="2" id="KW-0812">Transmembrane</keyword>
<sequence>MTSQASPEEARPPRPGPKSFLLTEMRNASGFLKTAGAPLVSATWLPPSPPPAMPMVAAGPQMERVDNGSQGAPQLFLTSALARGVSGVFVWTALLLTGHQIYSHLRSYTVPREQRFVIRPSCGYLGCVKKTPCPCILI</sequence>
<evidence type="ECO:0000256" key="4">
    <source>
        <dbReference type="ARBA" id="ARBA00023136"/>
    </source>
</evidence>
<dbReference type="AlphaFoldDB" id="A6K1U0"/>
<evidence type="ECO:0000256" key="2">
    <source>
        <dbReference type="ARBA" id="ARBA00022692"/>
    </source>
</evidence>
<reference evidence="6 7" key="1">
    <citation type="submission" date="2005-07" db="EMBL/GenBank/DDBJ databases">
        <authorList>
            <person name="Mural R.J."/>
            <person name="Li P.W."/>
            <person name="Adams M.D."/>
            <person name="Amanatides P.G."/>
            <person name="Baden-Tillson H."/>
            <person name="Barnstead M."/>
            <person name="Chin S.H."/>
            <person name="Dew I."/>
            <person name="Evans C.A."/>
            <person name="Ferriera S."/>
            <person name="Flanigan M."/>
            <person name="Fosler C."/>
            <person name="Glodek A."/>
            <person name="Gu Z."/>
            <person name="Holt R.A."/>
            <person name="Jennings D."/>
            <person name="Kraft C.L."/>
            <person name="Lu F."/>
            <person name="Nguyen T."/>
            <person name="Nusskern D.R."/>
            <person name="Pfannkoch C.M."/>
            <person name="Sitter C."/>
            <person name="Sutton G.G."/>
            <person name="Venter J.C."/>
            <person name="Wang Z."/>
            <person name="Woodage T."/>
            <person name="Zheng X.H."/>
            <person name="Zhong F."/>
        </authorList>
    </citation>
    <scope>NUCLEOTIDE SEQUENCE [LARGE SCALE GENOMIC DNA]</scope>
    <source>
        <strain>BN</strain>
        <strain evidence="7">Sprague-Dawley</strain>
    </source>
</reference>
<name>A6K1U0_RAT</name>
<organism evidence="6 7">
    <name type="scientific">Rattus norvegicus</name>
    <name type="common">Rat</name>
    <dbReference type="NCBI Taxonomy" id="10116"/>
    <lineage>
        <taxon>Eukaryota</taxon>
        <taxon>Metazoa</taxon>
        <taxon>Chordata</taxon>
        <taxon>Craniata</taxon>
        <taxon>Vertebrata</taxon>
        <taxon>Euteleostomi</taxon>
        <taxon>Mammalia</taxon>
        <taxon>Eutheria</taxon>
        <taxon>Euarchontoglires</taxon>
        <taxon>Glires</taxon>
        <taxon>Rodentia</taxon>
        <taxon>Myomorpha</taxon>
        <taxon>Muroidea</taxon>
        <taxon>Muridae</taxon>
        <taxon>Murinae</taxon>
        <taxon>Rattus</taxon>
    </lineage>
</organism>
<dbReference type="Pfam" id="PF03619">
    <property type="entry name" value="Solute_trans_a"/>
    <property type="match status" value="1"/>
</dbReference>
<comment type="subcellular location">
    <subcellularLocation>
        <location evidence="1">Membrane</location>
        <topology evidence="1">Multi-pass membrane protein</topology>
    </subcellularLocation>
</comment>
<gene>
    <name evidence="6" type="primary">RGD1306702</name>
    <name evidence="6" type="ORF">rCG_42549</name>
</gene>
<evidence type="ECO:0000256" key="5">
    <source>
        <dbReference type="SAM" id="MobiDB-lite"/>
    </source>
</evidence>
<accession>A6K1U0</accession>
<evidence type="ECO:0000313" key="6">
    <source>
        <dbReference type="EMBL" id="EDL89749.1"/>
    </source>
</evidence>
<dbReference type="Proteomes" id="UP000234681">
    <property type="component" value="Chromosome 12"/>
</dbReference>
<evidence type="ECO:0000256" key="3">
    <source>
        <dbReference type="ARBA" id="ARBA00022989"/>
    </source>
</evidence>
<keyword evidence="3" id="KW-1133">Transmembrane helix</keyword>
<dbReference type="InterPro" id="IPR005178">
    <property type="entry name" value="Ostalpha/TMEM184C"/>
</dbReference>